<gene>
    <name evidence="1" type="ORF">HUJ06_002581</name>
</gene>
<comment type="caution">
    <text evidence="1">The sequence shown here is derived from an EMBL/GenBank/DDBJ whole genome shotgun (WGS) entry which is preliminary data.</text>
</comment>
<protein>
    <submittedName>
        <fullName evidence="1">Uncharacterized protein</fullName>
    </submittedName>
</protein>
<evidence type="ECO:0000313" key="2">
    <source>
        <dbReference type="Proteomes" id="UP000607653"/>
    </source>
</evidence>
<evidence type="ECO:0000313" key="1">
    <source>
        <dbReference type="EMBL" id="DAD44351.1"/>
    </source>
</evidence>
<accession>A0A822ZLD2</accession>
<name>A0A822ZLD2_NELNU</name>
<dbReference type="EMBL" id="DUZY01000007">
    <property type="protein sequence ID" value="DAD44351.1"/>
    <property type="molecule type" value="Genomic_DNA"/>
</dbReference>
<organism evidence="1 2">
    <name type="scientific">Nelumbo nucifera</name>
    <name type="common">Sacred lotus</name>
    <dbReference type="NCBI Taxonomy" id="4432"/>
    <lineage>
        <taxon>Eukaryota</taxon>
        <taxon>Viridiplantae</taxon>
        <taxon>Streptophyta</taxon>
        <taxon>Embryophyta</taxon>
        <taxon>Tracheophyta</taxon>
        <taxon>Spermatophyta</taxon>
        <taxon>Magnoliopsida</taxon>
        <taxon>Proteales</taxon>
        <taxon>Nelumbonaceae</taxon>
        <taxon>Nelumbo</taxon>
    </lineage>
</organism>
<keyword evidence="2" id="KW-1185">Reference proteome</keyword>
<dbReference type="AlphaFoldDB" id="A0A822ZLD2"/>
<proteinExistence type="predicted"/>
<dbReference type="Proteomes" id="UP000607653">
    <property type="component" value="Unassembled WGS sequence"/>
</dbReference>
<reference evidence="1 2" key="1">
    <citation type="journal article" date="2020" name="Mol. Biol. Evol.">
        <title>Distinct Expression and Methylation Patterns for Genes with Different Fates following a Single Whole-Genome Duplication in Flowering Plants.</title>
        <authorList>
            <person name="Shi T."/>
            <person name="Rahmani R.S."/>
            <person name="Gugger P.F."/>
            <person name="Wang M."/>
            <person name="Li H."/>
            <person name="Zhang Y."/>
            <person name="Li Z."/>
            <person name="Wang Q."/>
            <person name="Van de Peer Y."/>
            <person name="Marchal K."/>
            <person name="Chen J."/>
        </authorList>
    </citation>
    <scope>NUCLEOTIDE SEQUENCE [LARGE SCALE GENOMIC DNA]</scope>
    <source>
        <tissue evidence="1">Leaf</tissue>
    </source>
</reference>
<sequence>MNFLLSGNLTRKVFMHSHKITRDLYNTMDLKIITCKRQEPCAFSHLVENLSRENFEVRPPLHSKAFFYLPISPDAIFINREIARKFLLQSISIYKTIPQKLSRLLK</sequence>